<dbReference type="STRING" id="1526571.AT746_01240"/>
<dbReference type="InterPro" id="IPR015943">
    <property type="entry name" value="WD40/YVTN_repeat-like_dom_sf"/>
</dbReference>
<evidence type="ECO:0000313" key="4">
    <source>
        <dbReference type="EMBL" id="ALS97037.1"/>
    </source>
</evidence>
<dbReference type="SUPFAM" id="SSF50998">
    <property type="entry name" value="Quinoprotein alcohol dehydrogenase-like"/>
    <property type="match status" value="1"/>
</dbReference>
<dbReference type="Pfam" id="PF13360">
    <property type="entry name" value="PQQ_2"/>
    <property type="match status" value="1"/>
</dbReference>
<feature type="region of interest" description="Disordered" evidence="1">
    <location>
        <begin position="343"/>
        <end position="364"/>
    </location>
</feature>
<dbReference type="Gene3D" id="2.130.10.10">
    <property type="entry name" value="YVTN repeat-like/Quinoprotein amine dehydrogenase"/>
    <property type="match status" value="2"/>
</dbReference>
<protein>
    <recommendedName>
        <fullName evidence="3">Pyrrolo-quinoline quinone repeat domain-containing protein</fullName>
    </recommendedName>
</protein>
<proteinExistence type="predicted"/>
<dbReference type="RefSeq" id="WP_062475339.1">
    <property type="nucleotide sequence ID" value="NZ_CP013650.1"/>
</dbReference>
<dbReference type="SMART" id="SM00564">
    <property type="entry name" value="PQQ"/>
    <property type="match status" value="5"/>
</dbReference>
<dbReference type="KEGG" id="lal:AT746_01240"/>
<dbReference type="Proteomes" id="UP000068447">
    <property type="component" value="Chromosome"/>
</dbReference>
<sequence>MKSLSALLLLLLYFLSAPLQATEPSWQHQLDGPVSGKALVTEQGIYVAAGHTLYQFNDQGQVLNRTGFSHKLYATPVAHQGGLLIHAGDGLHALDFSGNTIWHHASVDGPLKIEGQSWGWGEGLFTDPWAWYRSSVTVDGTRAYYGTANGTYAVSLKDGSRLWHTDTGVTHTTPVLVGNRLVVGSWNNHLYGLDPQTGEQVWQFEGDKQRGYGADWNGWLGFNLDPVTDGKSVYAGNRGGYTYRLRAETGELLWSAKHGNTWVGSPAIIHQEQLYYGLSDGLGLVARKKTNGNITQFVPMPHLIFAAPVAAQNKIYFATLSGEVFELDTGTMEHQRIYQSQASSKNYSQHVKTESGPLYQNPPADLSAHQGAQWQVQQMLQGLDSILSLSVENNHLYLGTATGRLISLPLEQAP</sequence>
<evidence type="ECO:0000313" key="5">
    <source>
        <dbReference type="Proteomes" id="UP000068447"/>
    </source>
</evidence>
<feature type="chain" id="PRO_5006831718" description="Pyrrolo-quinoline quinone repeat domain-containing protein" evidence="2">
    <location>
        <begin position="22"/>
        <end position="414"/>
    </location>
</feature>
<organism evidence="4 5">
    <name type="scientific">Lacimicrobium alkaliphilum</name>
    <dbReference type="NCBI Taxonomy" id="1526571"/>
    <lineage>
        <taxon>Bacteria</taxon>
        <taxon>Pseudomonadati</taxon>
        <taxon>Pseudomonadota</taxon>
        <taxon>Gammaproteobacteria</taxon>
        <taxon>Alteromonadales</taxon>
        <taxon>Alteromonadaceae</taxon>
        <taxon>Lacimicrobium</taxon>
    </lineage>
</organism>
<dbReference type="OrthoDB" id="9794322at2"/>
<dbReference type="PANTHER" id="PTHR34512">
    <property type="entry name" value="CELL SURFACE PROTEIN"/>
    <property type="match status" value="1"/>
</dbReference>
<dbReference type="InterPro" id="IPR002372">
    <property type="entry name" value="PQQ_rpt_dom"/>
</dbReference>
<feature type="domain" description="Pyrrolo-quinoline quinone repeat" evidence="3">
    <location>
        <begin position="152"/>
        <end position="344"/>
    </location>
</feature>
<accession>A0A0U2PDC7</accession>
<evidence type="ECO:0000256" key="2">
    <source>
        <dbReference type="SAM" id="SignalP"/>
    </source>
</evidence>
<dbReference type="PANTHER" id="PTHR34512:SF30">
    <property type="entry name" value="OUTER MEMBRANE PROTEIN ASSEMBLY FACTOR BAMB"/>
    <property type="match status" value="1"/>
</dbReference>
<keyword evidence="2" id="KW-0732">Signal</keyword>
<feature type="signal peptide" evidence="2">
    <location>
        <begin position="1"/>
        <end position="21"/>
    </location>
</feature>
<dbReference type="InterPro" id="IPR018391">
    <property type="entry name" value="PQQ_b-propeller_rpt"/>
</dbReference>
<dbReference type="InterPro" id="IPR011047">
    <property type="entry name" value="Quinoprotein_ADH-like_sf"/>
</dbReference>
<evidence type="ECO:0000259" key="3">
    <source>
        <dbReference type="Pfam" id="PF13360"/>
    </source>
</evidence>
<dbReference type="AlphaFoldDB" id="A0A0U2PDC7"/>
<gene>
    <name evidence="4" type="ORF">AT746_01240</name>
</gene>
<keyword evidence="5" id="KW-1185">Reference proteome</keyword>
<name>A0A0U2PDC7_9ALTE</name>
<evidence type="ECO:0000256" key="1">
    <source>
        <dbReference type="SAM" id="MobiDB-lite"/>
    </source>
</evidence>
<reference evidence="4 5" key="1">
    <citation type="submission" date="2015-12" db="EMBL/GenBank/DDBJ databases">
        <title>Complete genome of Lacimicrobium alkaliphilum KCTC 32984.</title>
        <authorList>
            <person name="Kim S.-G."/>
            <person name="Lee Y.-J."/>
        </authorList>
    </citation>
    <scope>NUCLEOTIDE SEQUENCE [LARGE SCALE GENOMIC DNA]</scope>
    <source>
        <strain evidence="4 5">YelD216</strain>
    </source>
</reference>
<dbReference type="EMBL" id="CP013650">
    <property type="protein sequence ID" value="ALS97037.1"/>
    <property type="molecule type" value="Genomic_DNA"/>
</dbReference>